<evidence type="ECO:0000256" key="1">
    <source>
        <dbReference type="SAM" id="MobiDB-lite"/>
    </source>
</evidence>
<feature type="compositionally biased region" description="Pro residues" evidence="1">
    <location>
        <begin position="48"/>
        <end position="64"/>
    </location>
</feature>
<evidence type="ECO:0000313" key="2">
    <source>
        <dbReference type="EMBL" id="KAH9834336.1"/>
    </source>
</evidence>
<name>A0A9W7SW22_9PEZI</name>
<accession>A0A9W7SW22</accession>
<protein>
    <submittedName>
        <fullName evidence="2">Uncharacterized protein</fullName>
    </submittedName>
</protein>
<proteinExistence type="predicted"/>
<feature type="region of interest" description="Disordered" evidence="1">
    <location>
        <begin position="28"/>
        <end position="66"/>
    </location>
</feature>
<reference evidence="2 3" key="2">
    <citation type="journal article" date="2021" name="Curr. Genet.">
        <title>Genetic response to nitrogen starvation in the aggressive Eucalyptus foliar pathogen Teratosphaeria destructans.</title>
        <authorList>
            <person name="Havenga M."/>
            <person name="Wingfield B.D."/>
            <person name="Wingfield M.J."/>
            <person name="Dreyer L.L."/>
            <person name="Roets F."/>
            <person name="Aylward J."/>
        </authorList>
    </citation>
    <scope>NUCLEOTIDE SEQUENCE [LARGE SCALE GENOMIC DNA]</scope>
    <source>
        <strain evidence="2">CMW44962</strain>
    </source>
</reference>
<dbReference type="EMBL" id="RIBY02001001">
    <property type="protein sequence ID" value="KAH9834336.1"/>
    <property type="molecule type" value="Genomic_DNA"/>
</dbReference>
<comment type="caution">
    <text evidence="2">The sequence shown here is derived from an EMBL/GenBank/DDBJ whole genome shotgun (WGS) entry which is preliminary data.</text>
</comment>
<gene>
    <name evidence="2" type="ORF">Tdes44962_MAKER01993</name>
</gene>
<keyword evidence="3" id="KW-1185">Reference proteome</keyword>
<sequence>MTGYASVSASWLRGAVFLEFWKKDLEPERAPPIAGSEPAPGLSELGSPSPPLPSPSVGPSPPSELLPSVSLFDVAGIRRKPSGMMV</sequence>
<organism evidence="2 3">
    <name type="scientific">Teratosphaeria destructans</name>
    <dbReference type="NCBI Taxonomy" id="418781"/>
    <lineage>
        <taxon>Eukaryota</taxon>
        <taxon>Fungi</taxon>
        <taxon>Dikarya</taxon>
        <taxon>Ascomycota</taxon>
        <taxon>Pezizomycotina</taxon>
        <taxon>Dothideomycetes</taxon>
        <taxon>Dothideomycetidae</taxon>
        <taxon>Mycosphaerellales</taxon>
        <taxon>Teratosphaeriaceae</taxon>
        <taxon>Teratosphaeria</taxon>
    </lineage>
</organism>
<dbReference type="Proteomes" id="UP001138500">
    <property type="component" value="Unassembled WGS sequence"/>
</dbReference>
<reference evidence="2 3" key="1">
    <citation type="journal article" date="2018" name="IMA Fungus">
        <title>IMA Genome-F 10: Nine draft genome sequences of Claviceps purpurea s.lat., including C. arundinis, C. humidiphila, and C. cf. spartinae, pseudomolecules for the pitch canker pathogen Fusarium circinatum, draft genome of Davidsoniella eucalypti, Grosmannia galeiformis, Quambalaria eucalypti, and Teratosphaeria destructans.</title>
        <authorList>
            <person name="Wingfield B.D."/>
            <person name="Liu M."/>
            <person name="Nguyen H.D."/>
            <person name="Lane F.A."/>
            <person name="Morgan S.W."/>
            <person name="De Vos L."/>
            <person name="Wilken P.M."/>
            <person name="Duong T.A."/>
            <person name="Aylward J."/>
            <person name="Coetzee M.P."/>
            <person name="Dadej K."/>
            <person name="De Beer Z.W."/>
            <person name="Findlay W."/>
            <person name="Havenga M."/>
            <person name="Kolarik M."/>
            <person name="Menzies J.G."/>
            <person name="Naidoo K."/>
            <person name="Pochopski O."/>
            <person name="Shoukouhi P."/>
            <person name="Santana Q.C."/>
            <person name="Seifert K.A."/>
            <person name="Soal N."/>
            <person name="Steenkamp E.T."/>
            <person name="Tatham C.T."/>
            <person name="van der Nest M.A."/>
            <person name="Wingfield M.J."/>
        </authorList>
    </citation>
    <scope>NUCLEOTIDE SEQUENCE [LARGE SCALE GENOMIC DNA]</scope>
    <source>
        <strain evidence="2">CMW44962</strain>
    </source>
</reference>
<evidence type="ECO:0000313" key="3">
    <source>
        <dbReference type="Proteomes" id="UP001138500"/>
    </source>
</evidence>
<dbReference type="AlphaFoldDB" id="A0A9W7SW22"/>